<protein>
    <submittedName>
        <fullName evidence="2">Uncharacterized protein</fullName>
    </submittedName>
</protein>
<dbReference type="AlphaFoldDB" id="A0A8H6MX91"/>
<dbReference type="EMBL" id="WIGM01000813">
    <property type="protein sequence ID" value="KAF6811591.1"/>
    <property type="molecule type" value="Genomic_DNA"/>
</dbReference>
<evidence type="ECO:0000256" key="1">
    <source>
        <dbReference type="SAM" id="MobiDB-lite"/>
    </source>
</evidence>
<comment type="caution">
    <text evidence="2">The sequence shown here is derived from an EMBL/GenBank/DDBJ whole genome shotgun (WGS) entry which is preliminary data.</text>
</comment>
<evidence type="ECO:0000313" key="3">
    <source>
        <dbReference type="Proteomes" id="UP000639643"/>
    </source>
</evidence>
<keyword evidence="3" id="KW-1185">Reference proteome</keyword>
<sequence>MHILKSEAYLASTEPIIEDLKKSDILIQPRLNIDVPANRSDIGEEGSISGEDICTSPEPEDTGIVEVGEDVNYFNYADAL</sequence>
<gene>
    <name evidence="2" type="ORF">CMUS01_13228</name>
</gene>
<dbReference type="Proteomes" id="UP000639643">
    <property type="component" value="Unassembled WGS sequence"/>
</dbReference>
<proteinExistence type="predicted"/>
<name>A0A8H6MX91_9PEZI</name>
<feature type="region of interest" description="Disordered" evidence="1">
    <location>
        <begin position="38"/>
        <end position="62"/>
    </location>
</feature>
<accession>A0A8H6MX91</accession>
<evidence type="ECO:0000313" key="2">
    <source>
        <dbReference type="EMBL" id="KAF6811591.1"/>
    </source>
</evidence>
<organism evidence="2 3">
    <name type="scientific">Colletotrichum musicola</name>
    <dbReference type="NCBI Taxonomy" id="2175873"/>
    <lineage>
        <taxon>Eukaryota</taxon>
        <taxon>Fungi</taxon>
        <taxon>Dikarya</taxon>
        <taxon>Ascomycota</taxon>
        <taxon>Pezizomycotina</taxon>
        <taxon>Sordariomycetes</taxon>
        <taxon>Hypocreomycetidae</taxon>
        <taxon>Glomerellales</taxon>
        <taxon>Glomerellaceae</taxon>
        <taxon>Colletotrichum</taxon>
        <taxon>Colletotrichum orchidearum species complex</taxon>
    </lineage>
</organism>
<reference evidence="2" key="1">
    <citation type="journal article" date="2020" name="Phytopathology">
        <title>Genome Sequence Resources of Colletotrichum truncatum, C. plurivorum, C. musicola, and C. sojae: Four Species Pathogenic to Soybean (Glycine max).</title>
        <authorList>
            <person name="Rogerio F."/>
            <person name="Boufleur T.R."/>
            <person name="Ciampi-Guillardi M."/>
            <person name="Sukno S.A."/>
            <person name="Thon M.R."/>
            <person name="Massola Junior N.S."/>
            <person name="Baroncelli R."/>
        </authorList>
    </citation>
    <scope>NUCLEOTIDE SEQUENCE</scope>
    <source>
        <strain evidence="2">LFN0074</strain>
    </source>
</reference>